<dbReference type="PANTHER" id="PTHR10010">
    <property type="entry name" value="SOLUTE CARRIER FAMILY 34 SODIUM PHOSPHATE , MEMBER 2-RELATED"/>
    <property type="match status" value="1"/>
</dbReference>
<accession>A0A285SSW9</accession>
<feature type="domain" description="PhoU" evidence="7">
    <location>
        <begin position="453"/>
        <end position="535"/>
    </location>
</feature>
<evidence type="ECO:0000256" key="1">
    <source>
        <dbReference type="ARBA" id="ARBA00004651"/>
    </source>
</evidence>
<dbReference type="AlphaFoldDB" id="A0A285SSW9"/>
<feature type="domain" description="PhoU" evidence="7">
    <location>
        <begin position="347"/>
        <end position="432"/>
    </location>
</feature>
<keyword evidence="9" id="KW-1185">Reference proteome</keyword>
<feature type="transmembrane region" description="Helical" evidence="6">
    <location>
        <begin position="49"/>
        <end position="73"/>
    </location>
</feature>
<keyword evidence="4 6" id="KW-1133">Transmembrane helix</keyword>
<proteinExistence type="predicted"/>
<evidence type="ECO:0000313" key="8">
    <source>
        <dbReference type="EMBL" id="SOC11597.1"/>
    </source>
</evidence>
<evidence type="ECO:0000256" key="4">
    <source>
        <dbReference type="ARBA" id="ARBA00022989"/>
    </source>
</evidence>
<dbReference type="NCBIfam" id="NF037997">
    <property type="entry name" value="Na_Pi_symport"/>
    <property type="match status" value="1"/>
</dbReference>
<dbReference type="PANTHER" id="PTHR10010:SF46">
    <property type="entry name" value="SODIUM-DEPENDENT PHOSPHATE TRANSPORT PROTEIN 2B"/>
    <property type="match status" value="1"/>
</dbReference>
<evidence type="ECO:0000256" key="6">
    <source>
        <dbReference type="SAM" id="Phobius"/>
    </source>
</evidence>
<keyword evidence="2" id="KW-1003">Cell membrane</keyword>
<evidence type="ECO:0000256" key="3">
    <source>
        <dbReference type="ARBA" id="ARBA00022692"/>
    </source>
</evidence>
<dbReference type="NCBIfam" id="TIGR00704">
    <property type="entry name" value="NaPi_cotrn_rel"/>
    <property type="match status" value="1"/>
</dbReference>
<dbReference type="Pfam" id="PF02690">
    <property type="entry name" value="Na_Pi_cotrans"/>
    <property type="match status" value="2"/>
</dbReference>
<evidence type="ECO:0000256" key="5">
    <source>
        <dbReference type="ARBA" id="ARBA00023136"/>
    </source>
</evidence>
<feature type="transmembrane region" description="Helical" evidence="6">
    <location>
        <begin position="287"/>
        <end position="308"/>
    </location>
</feature>
<protein>
    <submittedName>
        <fullName evidence="8">Phosphate:Na+ symporter</fullName>
    </submittedName>
</protein>
<reference evidence="9" key="1">
    <citation type="submission" date="2017-08" db="EMBL/GenBank/DDBJ databases">
        <authorList>
            <person name="Varghese N."/>
            <person name="Submissions S."/>
        </authorList>
    </citation>
    <scope>NUCLEOTIDE SEQUENCE [LARGE SCALE GENOMIC DNA]</scope>
    <source>
        <strain evidence="9">JC22</strain>
    </source>
</reference>
<name>A0A285SSW9_9BACL</name>
<dbReference type="Proteomes" id="UP000219636">
    <property type="component" value="Unassembled WGS sequence"/>
</dbReference>
<dbReference type="Gene3D" id="1.20.58.220">
    <property type="entry name" value="Phosphate transport system protein phou homolog 2, domain 2"/>
    <property type="match status" value="1"/>
</dbReference>
<dbReference type="InterPro" id="IPR026022">
    <property type="entry name" value="PhoU_dom"/>
</dbReference>
<sequence>MDWQTMMFQFLGGLGLFLFGIKFMGEGLQKAAGDKLREVLDRFTTNPLMGVLVGFIVTVLIQSSSGTTVITVWLVSSGFLTLRQAVGVIMGANIGTTVTAFIIGFDVSSYPYLIMGLGAILLFFFKKSIIQNIGQILFGFAGLFIGLEIMSQVMSTLGNLHTFIELTVFFSEHPFLSVVIGIIFTSIIQSSSATIGILQELYAEGLITLNGALPILFGDNIGTTITAVLVSLGASLSARRAAASHLLFNVIGTVIFMTILPLFINYVEWITDLFNLEKKMQIAFAHGTFNLVNTMIQLPFIGAIVYIVTKMVPGEDRVLEFSPKHLDVSLIEQSPSIALNQVKQEVVRMGEFAVNGIQESMRFLFTSDTHYVDITAQLKDVIKNLELATTNYLIQLSKESLSHADSKLQYALLANIRDIVQVGDQFVKLVELIRIRETNGVKFSEEAMGELEVMYDLVLDTMSEAILSLDKNNTEFARVVISKENRIKELENVLRTRHIQRLDNGECLSSSAIIYTEMISNLQQIGLHAVNIANSILKDNRY</sequence>
<dbReference type="InterPro" id="IPR003841">
    <property type="entry name" value="Na/Pi_transpt"/>
</dbReference>
<feature type="transmembrane region" description="Helical" evidence="6">
    <location>
        <begin position="137"/>
        <end position="155"/>
    </location>
</feature>
<keyword evidence="3 6" id="KW-0812">Transmembrane</keyword>
<keyword evidence="5 6" id="KW-0472">Membrane</keyword>
<organism evidence="8 9">
    <name type="scientific">Ureibacillus xyleni</name>
    <dbReference type="NCBI Taxonomy" id="614648"/>
    <lineage>
        <taxon>Bacteria</taxon>
        <taxon>Bacillati</taxon>
        <taxon>Bacillota</taxon>
        <taxon>Bacilli</taxon>
        <taxon>Bacillales</taxon>
        <taxon>Caryophanaceae</taxon>
        <taxon>Ureibacillus</taxon>
    </lineage>
</organism>
<dbReference type="GO" id="GO:0044341">
    <property type="term" value="P:sodium-dependent phosphate transport"/>
    <property type="evidence" value="ECO:0007669"/>
    <property type="project" value="InterPro"/>
</dbReference>
<dbReference type="SUPFAM" id="SSF109755">
    <property type="entry name" value="PhoU-like"/>
    <property type="match status" value="1"/>
</dbReference>
<feature type="transmembrane region" description="Helical" evidence="6">
    <location>
        <begin position="175"/>
        <end position="198"/>
    </location>
</feature>
<dbReference type="Pfam" id="PF01895">
    <property type="entry name" value="PhoU"/>
    <property type="match status" value="2"/>
</dbReference>
<dbReference type="GO" id="GO:0005886">
    <property type="term" value="C:plasma membrane"/>
    <property type="evidence" value="ECO:0007669"/>
    <property type="project" value="UniProtKB-SubCell"/>
</dbReference>
<dbReference type="InterPro" id="IPR038078">
    <property type="entry name" value="PhoU-like_sf"/>
</dbReference>
<dbReference type="RefSeq" id="WP_237658387.1">
    <property type="nucleotide sequence ID" value="NZ_OBMQ01000006.1"/>
</dbReference>
<gene>
    <name evidence="8" type="ORF">SAMN05880501_106226</name>
</gene>
<feature type="transmembrane region" description="Helical" evidence="6">
    <location>
        <begin position="109"/>
        <end position="125"/>
    </location>
</feature>
<evidence type="ECO:0000256" key="2">
    <source>
        <dbReference type="ARBA" id="ARBA00022475"/>
    </source>
</evidence>
<comment type="subcellular location">
    <subcellularLocation>
        <location evidence="1">Cell membrane</location>
        <topology evidence="1">Multi-pass membrane protein</topology>
    </subcellularLocation>
</comment>
<dbReference type="EMBL" id="OBMQ01000006">
    <property type="protein sequence ID" value="SOC11597.1"/>
    <property type="molecule type" value="Genomic_DNA"/>
</dbReference>
<evidence type="ECO:0000259" key="7">
    <source>
        <dbReference type="Pfam" id="PF01895"/>
    </source>
</evidence>
<dbReference type="GO" id="GO:0005436">
    <property type="term" value="F:sodium:phosphate symporter activity"/>
    <property type="evidence" value="ECO:0007669"/>
    <property type="project" value="InterPro"/>
</dbReference>
<dbReference type="InterPro" id="IPR004633">
    <property type="entry name" value="NaPi_cotrn-rel/YqeW-like"/>
</dbReference>
<evidence type="ECO:0000313" key="9">
    <source>
        <dbReference type="Proteomes" id="UP000219636"/>
    </source>
</evidence>
<feature type="transmembrane region" description="Helical" evidence="6">
    <location>
        <begin position="246"/>
        <end position="267"/>
    </location>
</feature>